<accession>A0A0S3QSM7</accession>
<dbReference type="Pfam" id="PF01472">
    <property type="entry name" value="PUA"/>
    <property type="match status" value="1"/>
</dbReference>
<reference evidence="11" key="1">
    <citation type="journal article" date="2018" name="Science">
        <title>A primordial and reversible TCA cycle in a facultatively chemolithoautotrophic thermophile.</title>
        <authorList>
            <person name="Nunoura T."/>
            <person name="Chikaraishi Y."/>
            <person name="Izaki R."/>
            <person name="Suwa T."/>
            <person name="Sato T."/>
            <person name="Harada T."/>
            <person name="Mori K."/>
            <person name="Kato Y."/>
            <person name="Miyazaki M."/>
            <person name="Shimamura S."/>
            <person name="Yanagawa K."/>
            <person name="Shuto A."/>
            <person name="Ohkouchi N."/>
            <person name="Fujita N."/>
            <person name="Takaki Y."/>
            <person name="Atomi H."/>
            <person name="Takai K."/>
        </authorList>
    </citation>
    <scope>NUCLEOTIDE SEQUENCE [LARGE SCALE GENOMIC DNA]</scope>
    <source>
        <strain evidence="11">DSM 17441 / JCM 13301 / NBRC 103674 / ABI70S6</strain>
    </source>
</reference>
<dbReference type="EC" id="2.7.2.11" evidence="8"/>
<feature type="binding site" evidence="8">
    <location>
        <position position="52"/>
    </location>
    <ligand>
        <name>substrate</name>
    </ligand>
</feature>
<evidence type="ECO:0000256" key="2">
    <source>
        <dbReference type="ARBA" id="ARBA00022605"/>
    </source>
</evidence>
<keyword evidence="3 8" id="KW-0641">Proline biosynthesis</keyword>
<dbReference type="SMART" id="SM00359">
    <property type="entry name" value="PUA"/>
    <property type="match status" value="1"/>
</dbReference>
<dbReference type="InterPro" id="IPR011529">
    <property type="entry name" value="Glu_5kinase"/>
</dbReference>
<dbReference type="HAMAP" id="MF_00456">
    <property type="entry name" value="ProB"/>
    <property type="match status" value="1"/>
</dbReference>
<dbReference type="Gene3D" id="2.30.130.10">
    <property type="entry name" value="PUA domain"/>
    <property type="match status" value="1"/>
</dbReference>
<dbReference type="PROSITE" id="PS50890">
    <property type="entry name" value="PUA"/>
    <property type="match status" value="1"/>
</dbReference>
<comment type="subcellular location">
    <subcellularLocation>
        <location evidence="8">Cytoplasm</location>
    </subcellularLocation>
</comment>
<evidence type="ECO:0000313" key="11">
    <source>
        <dbReference type="Proteomes" id="UP000063234"/>
    </source>
</evidence>
<sequence>MLHGNIKRIVLKVGSGVIAAPEGGLREDMVEAVVENVQFLKERGIEVILVSSGAVACGMSILGIKKKPSEIPKRQALASVGQAHLIRTYEKYFNRHGIYVGQVLLTRRDVEDRTGYLNAKNAINELLRMGIVPIINENDTVMVEEIKFGDNDRLSALVAIMMDADFVLMLSTVDGLYTADPSFDKEAKRISVVDCAKEDPFSLCCVDGVSAFGTGGMYSKLMAISQLASSGIPAMVVKGEKGIVKRVFEGEEVGTLFLPDEKRVMGKKKWIAFASHPSGKVVVDDGAYAAIVKGGKSLLPSGVVDVIGNFDVGAVVSCVTVDGREIARGLTNYSSEELKRIKGLKTFEIEKVLGYKTADEVIHRDNMVVCEGLAVNNTV</sequence>
<evidence type="ECO:0000256" key="7">
    <source>
        <dbReference type="ARBA" id="ARBA00022840"/>
    </source>
</evidence>
<dbReference type="CDD" id="cd21157">
    <property type="entry name" value="PUA_G5K"/>
    <property type="match status" value="1"/>
</dbReference>
<keyword evidence="7 8" id="KW-0067">ATP-binding</keyword>
<dbReference type="InterPro" id="IPR015947">
    <property type="entry name" value="PUA-like_sf"/>
</dbReference>
<evidence type="ECO:0000256" key="6">
    <source>
        <dbReference type="ARBA" id="ARBA00022777"/>
    </source>
</evidence>
<keyword evidence="1 8" id="KW-0963">Cytoplasm</keyword>
<name>A0A0S3QSM7_THET7</name>
<comment type="caution">
    <text evidence="8">Lacks conserved residue(s) required for the propagation of feature annotation.</text>
</comment>
<dbReference type="FunFam" id="3.40.1160.10:FF:000018">
    <property type="entry name" value="Glutamate 5-kinase"/>
    <property type="match status" value="1"/>
</dbReference>
<dbReference type="InterPro" id="IPR036393">
    <property type="entry name" value="AceGlu_kinase-like_sf"/>
</dbReference>
<dbReference type="EMBL" id="AP013035">
    <property type="protein sequence ID" value="BAT71346.1"/>
    <property type="molecule type" value="Genomic_DNA"/>
</dbReference>
<feature type="binding site" evidence="8">
    <location>
        <position position="12"/>
    </location>
    <ligand>
        <name>ATP</name>
        <dbReference type="ChEBI" id="CHEBI:30616"/>
    </ligand>
</feature>
<dbReference type="PIRSF" id="PIRSF000729">
    <property type="entry name" value="GK"/>
    <property type="match status" value="1"/>
</dbReference>
<dbReference type="CDD" id="cd04242">
    <property type="entry name" value="AAK_G5K_ProB"/>
    <property type="match status" value="1"/>
</dbReference>
<keyword evidence="11" id="KW-1185">Reference proteome</keyword>
<dbReference type="UniPathway" id="UPA00098">
    <property type="reaction ID" value="UER00359"/>
</dbReference>
<dbReference type="PATRIC" id="fig|1298851.3.peg.564"/>
<comment type="pathway">
    <text evidence="8">Amino-acid biosynthesis; L-proline biosynthesis; L-glutamate 5-semialdehyde from L-glutamate: step 1/2.</text>
</comment>
<dbReference type="InterPro" id="IPR001048">
    <property type="entry name" value="Asp/Glu/Uridylate_kinase"/>
</dbReference>
<comment type="catalytic activity">
    <reaction evidence="8">
        <text>L-glutamate + ATP = L-glutamyl 5-phosphate + ADP</text>
        <dbReference type="Rhea" id="RHEA:14877"/>
        <dbReference type="ChEBI" id="CHEBI:29985"/>
        <dbReference type="ChEBI" id="CHEBI:30616"/>
        <dbReference type="ChEBI" id="CHEBI:58274"/>
        <dbReference type="ChEBI" id="CHEBI:456216"/>
        <dbReference type="EC" id="2.7.2.11"/>
    </reaction>
</comment>
<evidence type="ECO:0000256" key="5">
    <source>
        <dbReference type="ARBA" id="ARBA00022741"/>
    </source>
</evidence>
<dbReference type="KEGG" id="ttk:TST_0540"/>
<organism evidence="10 11">
    <name type="scientific">Thermosulfidibacter takaii (strain DSM 17441 / JCM 13301 / NBRC 103674 / ABI70S6)</name>
    <dbReference type="NCBI Taxonomy" id="1298851"/>
    <lineage>
        <taxon>Bacteria</taxon>
        <taxon>Pseudomonadati</taxon>
        <taxon>Thermosulfidibacterota</taxon>
        <taxon>Thermosulfidibacteria</taxon>
        <taxon>Thermosulfidibacterales</taxon>
        <taxon>Thermosulfidibacteraceae</taxon>
    </lineage>
</organism>
<proteinExistence type="inferred from homology"/>
<dbReference type="STRING" id="1298851.TST_0540"/>
<keyword evidence="4 8" id="KW-0808">Transferase</keyword>
<evidence type="ECO:0000256" key="8">
    <source>
        <dbReference type="HAMAP-Rule" id="MF_00456"/>
    </source>
</evidence>
<protein>
    <recommendedName>
        <fullName evidence="8">Glutamate 5-kinase</fullName>
        <ecNumber evidence="8">2.7.2.11</ecNumber>
    </recommendedName>
    <alternativeName>
        <fullName evidence="8">Gamma-glutamyl kinase</fullName>
        <shortName evidence="8">GK</shortName>
    </alternativeName>
</protein>
<dbReference type="GO" id="GO:0004349">
    <property type="term" value="F:glutamate 5-kinase activity"/>
    <property type="evidence" value="ECO:0007669"/>
    <property type="project" value="UniProtKB-UniRule"/>
</dbReference>
<comment type="function">
    <text evidence="8">Catalyzes the transfer of a phosphate group to glutamate to form L-glutamate 5-phosphate.</text>
</comment>
<evidence type="ECO:0000256" key="3">
    <source>
        <dbReference type="ARBA" id="ARBA00022650"/>
    </source>
</evidence>
<dbReference type="PRINTS" id="PR00474">
    <property type="entry name" value="GLU5KINASE"/>
</dbReference>
<keyword evidence="2 8" id="KW-0028">Amino-acid biosynthesis</keyword>
<feature type="binding site" evidence="8">
    <location>
        <position position="151"/>
    </location>
    <ligand>
        <name>substrate</name>
    </ligand>
</feature>
<dbReference type="InterPro" id="IPR041739">
    <property type="entry name" value="G5K_ProB"/>
</dbReference>
<dbReference type="InterPro" id="IPR005715">
    <property type="entry name" value="Glu_5kinase/COase_Synthase"/>
</dbReference>
<dbReference type="NCBIfam" id="TIGR01027">
    <property type="entry name" value="proB"/>
    <property type="match status" value="1"/>
</dbReference>
<dbReference type="AlphaFoldDB" id="A0A0S3QSM7"/>
<evidence type="ECO:0000259" key="9">
    <source>
        <dbReference type="SMART" id="SM00359"/>
    </source>
</evidence>
<comment type="similarity">
    <text evidence="8">Belongs to the glutamate 5-kinase family.</text>
</comment>
<feature type="domain" description="PUA" evidence="9">
    <location>
        <begin position="279"/>
        <end position="362"/>
    </location>
</feature>
<dbReference type="SUPFAM" id="SSF88697">
    <property type="entry name" value="PUA domain-like"/>
    <property type="match status" value="1"/>
</dbReference>
<evidence type="ECO:0000313" key="10">
    <source>
        <dbReference type="EMBL" id="BAT71346.1"/>
    </source>
</evidence>
<dbReference type="OrthoDB" id="9804434at2"/>
<evidence type="ECO:0000256" key="1">
    <source>
        <dbReference type="ARBA" id="ARBA00022490"/>
    </source>
</evidence>
<dbReference type="FunFam" id="2.30.130.10:FF:000007">
    <property type="entry name" value="Glutamate 5-kinase"/>
    <property type="match status" value="1"/>
</dbReference>
<dbReference type="InterPro" id="IPR002478">
    <property type="entry name" value="PUA"/>
</dbReference>
<dbReference type="Pfam" id="PF00696">
    <property type="entry name" value="AA_kinase"/>
    <property type="match status" value="1"/>
</dbReference>
<dbReference type="PANTHER" id="PTHR43654:SF1">
    <property type="entry name" value="ISOPENTENYL PHOSPHATE KINASE"/>
    <property type="match status" value="1"/>
</dbReference>
<keyword evidence="6 8" id="KW-0418">Kinase</keyword>
<dbReference type="Gene3D" id="3.40.1160.10">
    <property type="entry name" value="Acetylglutamate kinase-like"/>
    <property type="match status" value="2"/>
</dbReference>
<dbReference type="GO" id="GO:0005524">
    <property type="term" value="F:ATP binding"/>
    <property type="evidence" value="ECO:0007669"/>
    <property type="project" value="UniProtKB-KW"/>
</dbReference>
<evidence type="ECO:0000256" key="4">
    <source>
        <dbReference type="ARBA" id="ARBA00022679"/>
    </source>
</evidence>
<keyword evidence="5 8" id="KW-0547">Nucleotide-binding</keyword>
<dbReference type="GO" id="GO:0055129">
    <property type="term" value="P:L-proline biosynthetic process"/>
    <property type="evidence" value="ECO:0007669"/>
    <property type="project" value="UniProtKB-UniRule"/>
</dbReference>
<dbReference type="InterPro" id="IPR001057">
    <property type="entry name" value="Glu/AcGlu_kinase"/>
</dbReference>
<dbReference type="Proteomes" id="UP000063234">
    <property type="component" value="Chromosome"/>
</dbReference>
<dbReference type="GO" id="GO:0003723">
    <property type="term" value="F:RNA binding"/>
    <property type="evidence" value="ECO:0007669"/>
    <property type="project" value="InterPro"/>
</dbReference>
<dbReference type="GO" id="GO:0005829">
    <property type="term" value="C:cytosol"/>
    <property type="evidence" value="ECO:0007669"/>
    <property type="project" value="TreeGrafter"/>
</dbReference>
<gene>
    <name evidence="8 10" type="primary">proB</name>
    <name evidence="10" type="ORF">TST_0540</name>
</gene>
<dbReference type="PANTHER" id="PTHR43654">
    <property type="entry name" value="GLUTAMATE 5-KINASE"/>
    <property type="match status" value="1"/>
</dbReference>
<feature type="binding site" evidence="8">
    <location>
        <position position="139"/>
    </location>
    <ligand>
        <name>substrate</name>
    </ligand>
</feature>
<dbReference type="SUPFAM" id="SSF53633">
    <property type="entry name" value="Carbamate kinase-like"/>
    <property type="match status" value="1"/>
</dbReference>
<dbReference type="InterPro" id="IPR036974">
    <property type="entry name" value="PUA_sf"/>
</dbReference>
<feature type="binding site" evidence="8">
    <location>
        <begin position="214"/>
        <end position="220"/>
    </location>
    <ligand>
        <name>ATP</name>
        <dbReference type="ChEBI" id="CHEBI:30616"/>
    </ligand>
</feature>